<evidence type="ECO:0000256" key="4">
    <source>
        <dbReference type="PIRSR" id="PIRSR617453-50"/>
    </source>
</evidence>
<dbReference type="InterPro" id="IPR003016">
    <property type="entry name" value="2-oxoA_DH_lipoyl-BS"/>
</dbReference>
<organism evidence="7 8">
    <name type="scientific">Coprinopsis marcescibilis</name>
    <name type="common">Agaric fungus</name>
    <name type="synonym">Psathyrella marcescibilis</name>
    <dbReference type="NCBI Taxonomy" id="230819"/>
    <lineage>
        <taxon>Eukaryota</taxon>
        <taxon>Fungi</taxon>
        <taxon>Dikarya</taxon>
        <taxon>Basidiomycota</taxon>
        <taxon>Agaricomycotina</taxon>
        <taxon>Agaricomycetes</taxon>
        <taxon>Agaricomycetidae</taxon>
        <taxon>Agaricales</taxon>
        <taxon>Agaricineae</taxon>
        <taxon>Psathyrellaceae</taxon>
        <taxon>Coprinopsis</taxon>
    </lineage>
</organism>
<keyword evidence="8" id="KW-1185">Reference proteome</keyword>
<dbReference type="InterPro" id="IPR033753">
    <property type="entry name" value="GCV_H/Fam206"/>
</dbReference>
<dbReference type="NCBIfam" id="NF002270">
    <property type="entry name" value="PRK01202.1"/>
    <property type="match status" value="1"/>
</dbReference>
<dbReference type="AlphaFoldDB" id="A0A5C3LCD2"/>
<dbReference type="STRING" id="230819.A0A5C3LCD2"/>
<dbReference type="Proteomes" id="UP000307440">
    <property type="component" value="Unassembled WGS sequence"/>
</dbReference>
<dbReference type="PANTHER" id="PTHR11715">
    <property type="entry name" value="GLYCINE CLEAVAGE SYSTEM H PROTEIN"/>
    <property type="match status" value="1"/>
</dbReference>
<dbReference type="GO" id="GO:0005960">
    <property type="term" value="C:glycine cleavage complex"/>
    <property type="evidence" value="ECO:0007669"/>
    <property type="project" value="UniProtKB-UniRule"/>
</dbReference>
<dbReference type="Pfam" id="PF01597">
    <property type="entry name" value="GCV_H"/>
    <property type="match status" value="1"/>
</dbReference>
<dbReference type="SUPFAM" id="SSF51230">
    <property type="entry name" value="Single hybrid motif"/>
    <property type="match status" value="1"/>
</dbReference>
<dbReference type="PROSITE" id="PS50968">
    <property type="entry name" value="BIOTINYL_LIPOYL"/>
    <property type="match status" value="1"/>
</dbReference>
<evidence type="ECO:0000313" key="7">
    <source>
        <dbReference type="EMBL" id="TFK30507.1"/>
    </source>
</evidence>
<dbReference type="InterPro" id="IPR011053">
    <property type="entry name" value="Single_hybrid_motif"/>
</dbReference>
<reference evidence="7 8" key="1">
    <citation type="journal article" date="2019" name="Nat. Ecol. Evol.">
        <title>Megaphylogeny resolves global patterns of mushroom evolution.</title>
        <authorList>
            <person name="Varga T."/>
            <person name="Krizsan K."/>
            <person name="Foldi C."/>
            <person name="Dima B."/>
            <person name="Sanchez-Garcia M."/>
            <person name="Sanchez-Ramirez S."/>
            <person name="Szollosi G.J."/>
            <person name="Szarkandi J.G."/>
            <person name="Papp V."/>
            <person name="Albert L."/>
            <person name="Andreopoulos W."/>
            <person name="Angelini C."/>
            <person name="Antonin V."/>
            <person name="Barry K.W."/>
            <person name="Bougher N.L."/>
            <person name="Buchanan P."/>
            <person name="Buyck B."/>
            <person name="Bense V."/>
            <person name="Catcheside P."/>
            <person name="Chovatia M."/>
            <person name="Cooper J."/>
            <person name="Damon W."/>
            <person name="Desjardin D."/>
            <person name="Finy P."/>
            <person name="Geml J."/>
            <person name="Haridas S."/>
            <person name="Hughes K."/>
            <person name="Justo A."/>
            <person name="Karasinski D."/>
            <person name="Kautmanova I."/>
            <person name="Kiss B."/>
            <person name="Kocsube S."/>
            <person name="Kotiranta H."/>
            <person name="LaButti K.M."/>
            <person name="Lechner B.E."/>
            <person name="Liimatainen K."/>
            <person name="Lipzen A."/>
            <person name="Lukacs Z."/>
            <person name="Mihaltcheva S."/>
            <person name="Morgado L.N."/>
            <person name="Niskanen T."/>
            <person name="Noordeloos M.E."/>
            <person name="Ohm R.A."/>
            <person name="Ortiz-Santana B."/>
            <person name="Ovrebo C."/>
            <person name="Racz N."/>
            <person name="Riley R."/>
            <person name="Savchenko A."/>
            <person name="Shiryaev A."/>
            <person name="Soop K."/>
            <person name="Spirin V."/>
            <person name="Szebenyi C."/>
            <person name="Tomsovsky M."/>
            <person name="Tulloss R.E."/>
            <person name="Uehling J."/>
            <person name="Grigoriev I.V."/>
            <person name="Vagvolgyi C."/>
            <person name="Papp T."/>
            <person name="Martin F.M."/>
            <person name="Miettinen O."/>
            <person name="Hibbett D.S."/>
            <person name="Nagy L.G."/>
        </authorList>
    </citation>
    <scope>NUCLEOTIDE SEQUENCE [LARGE SCALE GENOMIC DNA]</scope>
    <source>
        <strain evidence="7 8">CBS 121175</strain>
    </source>
</reference>
<evidence type="ECO:0000256" key="5">
    <source>
        <dbReference type="RuleBase" id="RU364055"/>
    </source>
</evidence>
<dbReference type="EMBL" id="ML210146">
    <property type="protein sequence ID" value="TFK30507.1"/>
    <property type="molecule type" value="Genomic_DNA"/>
</dbReference>
<proteinExistence type="inferred from homology"/>
<comment type="cofactor">
    <cofactor evidence="5">
        <name>(R)-lipoate</name>
        <dbReference type="ChEBI" id="CHEBI:83088"/>
    </cofactor>
    <text evidence="5">Binds 1 lipoyl cofactor covalently.</text>
</comment>
<dbReference type="InterPro" id="IPR002930">
    <property type="entry name" value="GCV_H"/>
</dbReference>
<evidence type="ECO:0000256" key="2">
    <source>
        <dbReference type="ARBA" id="ARBA00022823"/>
    </source>
</evidence>
<feature type="modified residue" description="N6-lipoyllysine" evidence="4">
    <location>
        <position position="93"/>
    </location>
</feature>
<dbReference type="CDD" id="cd06848">
    <property type="entry name" value="GCS_H"/>
    <property type="match status" value="1"/>
</dbReference>
<keyword evidence="3 5" id="KW-0809">Transit peptide</keyword>
<dbReference type="NCBIfam" id="TIGR00527">
    <property type="entry name" value="gcvH"/>
    <property type="match status" value="1"/>
</dbReference>
<sequence>MQSILRTAVLARPARAFCMRTPAFRPVSFRTLVTKRYSADHESVIFDDTTGLATVTITNYAQSSLGDVVFVELPSPGTEVAQGDAIGAVESVKAASDIYAPVSGTIEEINEILSSEPGLLNKSPEEKGWLCKIKLSEPAELEQLLTEEAYKAHCES</sequence>
<accession>A0A5C3LCD2</accession>
<evidence type="ECO:0000256" key="3">
    <source>
        <dbReference type="ARBA" id="ARBA00022946"/>
    </source>
</evidence>
<dbReference type="GO" id="GO:0009249">
    <property type="term" value="P:protein lipoylation"/>
    <property type="evidence" value="ECO:0007669"/>
    <property type="project" value="TreeGrafter"/>
</dbReference>
<keyword evidence="2 4" id="KW-0450">Lipoyl</keyword>
<dbReference type="InterPro" id="IPR000089">
    <property type="entry name" value="Biotin_lipoyl"/>
</dbReference>
<protein>
    <recommendedName>
        <fullName evidence="5">Glycine cleavage system H protein</fullName>
    </recommendedName>
</protein>
<feature type="domain" description="Lipoyl-binding" evidence="6">
    <location>
        <begin position="52"/>
        <end position="134"/>
    </location>
</feature>
<dbReference type="PANTHER" id="PTHR11715:SF3">
    <property type="entry name" value="GLYCINE CLEAVAGE SYSTEM H PROTEIN-RELATED"/>
    <property type="match status" value="1"/>
</dbReference>
<dbReference type="OrthoDB" id="10264154at2759"/>
<dbReference type="GO" id="GO:0005739">
    <property type="term" value="C:mitochondrion"/>
    <property type="evidence" value="ECO:0007669"/>
    <property type="project" value="UniProtKB-SubCell"/>
</dbReference>
<name>A0A5C3LCD2_COPMA</name>
<evidence type="ECO:0000313" key="8">
    <source>
        <dbReference type="Proteomes" id="UP000307440"/>
    </source>
</evidence>
<comment type="function">
    <text evidence="5">The H protein shuttles the methylamine group of glycine from the P protein to the T protein.</text>
</comment>
<comment type="similarity">
    <text evidence="1 5">Belongs to the GcvH family.</text>
</comment>
<evidence type="ECO:0000259" key="6">
    <source>
        <dbReference type="PROSITE" id="PS50968"/>
    </source>
</evidence>
<dbReference type="HAMAP" id="MF_00272">
    <property type="entry name" value="GcvH"/>
    <property type="match status" value="1"/>
</dbReference>
<keyword evidence="5" id="KW-0496">Mitochondrion</keyword>
<dbReference type="InterPro" id="IPR017453">
    <property type="entry name" value="GCV_H_sub"/>
</dbReference>
<evidence type="ECO:0000256" key="1">
    <source>
        <dbReference type="ARBA" id="ARBA00009249"/>
    </source>
</evidence>
<dbReference type="GO" id="GO:0019464">
    <property type="term" value="P:glycine decarboxylation via glycine cleavage system"/>
    <property type="evidence" value="ECO:0007669"/>
    <property type="project" value="UniProtKB-UniRule"/>
</dbReference>
<comment type="subunit">
    <text evidence="5">The glycine cleavage system is composed of four proteins: P, T, L and H.</text>
</comment>
<dbReference type="PROSITE" id="PS00189">
    <property type="entry name" value="LIPOYL"/>
    <property type="match status" value="1"/>
</dbReference>
<gene>
    <name evidence="7" type="ORF">FA15DRAFT_662473</name>
</gene>
<comment type="subcellular location">
    <subcellularLocation>
        <location evidence="5">Mitochondrion</location>
    </subcellularLocation>
</comment>
<dbReference type="Gene3D" id="2.40.50.100">
    <property type="match status" value="1"/>
</dbReference>